<gene>
    <name evidence="6" type="ORF">SAY87_025794</name>
</gene>
<dbReference type="SUPFAM" id="SSF89009">
    <property type="entry name" value="GAT-like domain"/>
    <property type="match status" value="1"/>
</dbReference>
<sequence length="121" mass="14090">MAHFRDDSSPNAWDYSSWVRTYALFLEEPLESFQALKYDIETERPRTKDLDTAELLKEFPTFQQLLFRVINCQVASESIKICQAISDGIANLVDKFFEMQRHDAVRATSKLVRSCHCPKLK</sequence>
<proteinExistence type="predicted"/>
<evidence type="ECO:0000313" key="6">
    <source>
        <dbReference type="EMBL" id="KAK4746757.1"/>
    </source>
</evidence>
<dbReference type="GO" id="GO:0005905">
    <property type="term" value="C:clathrin-coated pit"/>
    <property type="evidence" value="ECO:0007669"/>
    <property type="project" value="TreeGrafter"/>
</dbReference>
<name>A0AAN7H1U4_9MYRT</name>
<dbReference type="Gene3D" id="1.20.58.150">
    <property type="entry name" value="ANTH domain"/>
    <property type="match status" value="1"/>
</dbReference>
<dbReference type="GO" id="GO:0005794">
    <property type="term" value="C:Golgi apparatus"/>
    <property type="evidence" value="ECO:0007669"/>
    <property type="project" value="UniProtKB-SubCell"/>
</dbReference>
<dbReference type="PROSITE" id="PS50942">
    <property type="entry name" value="ENTH"/>
    <property type="match status" value="1"/>
</dbReference>
<dbReference type="GO" id="GO:0030136">
    <property type="term" value="C:clathrin-coated vesicle"/>
    <property type="evidence" value="ECO:0007669"/>
    <property type="project" value="UniProtKB-SubCell"/>
</dbReference>
<dbReference type="GO" id="GO:0005546">
    <property type="term" value="F:phosphatidylinositol-4,5-bisphosphate binding"/>
    <property type="evidence" value="ECO:0007669"/>
    <property type="project" value="TreeGrafter"/>
</dbReference>
<evidence type="ECO:0000256" key="1">
    <source>
        <dbReference type="ARBA" id="ARBA00004132"/>
    </source>
</evidence>
<organism evidence="6 7">
    <name type="scientific">Trapa incisa</name>
    <dbReference type="NCBI Taxonomy" id="236973"/>
    <lineage>
        <taxon>Eukaryota</taxon>
        <taxon>Viridiplantae</taxon>
        <taxon>Streptophyta</taxon>
        <taxon>Embryophyta</taxon>
        <taxon>Tracheophyta</taxon>
        <taxon>Spermatophyta</taxon>
        <taxon>Magnoliopsida</taxon>
        <taxon>eudicotyledons</taxon>
        <taxon>Gunneridae</taxon>
        <taxon>Pentapetalae</taxon>
        <taxon>rosids</taxon>
        <taxon>malvids</taxon>
        <taxon>Myrtales</taxon>
        <taxon>Lythraceae</taxon>
        <taxon>Trapa</taxon>
    </lineage>
</organism>
<keyword evidence="7" id="KW-1185">Reference proteome</keyword>
<protein>
    <recommendedName>
        <fullName evidence="5">ENTH domain-containing protein</fullName>
    </recommendedName>
</protein>
<dbReference type="GO" id="GO:0048268">
    <property type="term" value="P:clathrin coat assembly"/>
    <property type="evidence" value="ECO:0007669"/>
    <property type="project" value="InterPro"/>
</dbReference>
<accession>A0AAN7H1U4</accession>
<dbReference type="GO" id="GO:0005545">
    <property type="term" value="F:1-phosphatidylinositol binding"/>
    <property type="evidence" value="ECO:0007669"/>
    <property type="project" value="InterPro"/>
</dbReference>
<feature type="domain" description="ENTH" evidence="5">
    <location>
        <begin position="1"/>
        <end position="40"/>
    </location>
</feature>
<dbReference type="InterPro" id="IPR008942">
    <property type="entry name" value="ENTH_VHS"/>
</dbReference>
<dbReference type="EMBL" id="JAXIOK010000020">
    <property type="protein sequence ID" value="KAK4746757.1"/>
    <property type="molecule type" value="Genomic_DNA"/>
</dbReference>
<dbReference type="GO" id="GO:0032050">
    <property type="term" value="F:clathrin heavy chain binding"/>
    <property type="evidence" value="ECO:0007669"/>
    <property type="project" value="TreeGrafter"/>
</dbReference>
<evidence type="ECO:0000313" key="7">
    <source>
        <dbReference type="Proteomes" id="UP001345219"/>
    </source>
</evidence>
<comment type="caution">
    <text evidence="6">The sequence shown here is derived from an EMBL/GenBank/DDBJ whole genome shotgun (WGS) entry which is preliminary data.</text>
</comment>
<comment type="subcellular location">
    <subcellularLocation>
        <location evidence="1">Cytoplasmic vesicle</location>
        <location evidence="1">Clathrin-coated vesicle</location>
    </subcellularLocation>
    <subcellularLocation>
        <location evidence="2">Golgi apparatus</location>
    </subcellularLocation>
</comment>
<evidence type="ECO:0000256" key="3">
    <source>
        <dbReference type="ARBA" id="ARBA00023034"/>
    </source>
</evidence>
<evidence type="ECO:0000256" key="4">
    <source>
        <dbReference type="ARBA" id="ARBA00023329"/>
    </source>
</evidence>
<dbReference type="Pfam" id="PF07651">
    <property type="entry name" value="ANTH"/>
    <property type="match status" value="1"/>
</dbReference>
<dbReference type="GO" id="GO:0072583">
    <property type="term" value="P:clathrin-dependent endocytosis"/>
    <property type="evidence" value="ECO:0007669"/>
    <property type="project" value="InterPro"/>
</dbReference>
<dbReference type="PANTHER" id="PTHR22951">
    <property type="entry name" value="CLATHRIN ASSEMBLY PROTEIN"/>
    <property type="match status" value="1"/>
</dbReference>
<dbReference type="PANTHER" id="PTHR22951:SF32">
    <property type="entry name" value="OS06G0175500 PROTEIN"/>
    <property type="match status" value="1"/>
</dbReference>
<dbReference type="InterPro" id="IPR013809">
    <property type="entry name" value="ENTH"/>
</dbReference>
<evidence type="ECO:0000259" key="5">
    <source>
        <dbReference type="PROSITE" id="PS50942"/>
    </source>
</evidence>
<dbReference type="SUPFAM" id="SSF48464">
    <property type="entry name" value="ENTH/VHS domain"/>
    <property type="match status" value="1"/>
</dbReference>
<keyword evidence="4" id="KW-0968">Cytoplasmic vesicle</keyword>
<dbReference type="Gene3D" id="1.25.40.90">
    <property type="match status" value="1"/>
</dbReference>
<dbReference type="GO" id="GO:0006900">
    <property type="term" value="P:vesicle budding from membrane"/>
    <property type="evidence" value="ECO:0007669"/>
    <property type="project" value="TreeGrafter"/>
</dbReference>
<dbReference type="GO" id="GO:0000149">
    <property type="term" value="F:SNARE binding"/>
    <property type="evidence" value="ECO:0007669"/>
    <property type="project" value="TreeGrafter"/>
</dbReference>
<keyword evidence="3" id="KW-0333">Golgi apparatus</keyword>
<dbReference type="Proteomes" id="UP001345219">
    <property type="component" value="Chromosome 20"/>
</dbReference>
<dbReference type="InterPro" id="IPR045192">
    <property type="entry name" value="AP180-like"/>
</dbReference>
<dbReference type="InterPro" id="IPR011417">
    <property type="entry name" value="ANTH_dom"/>
</dbReference>
<dbReference type="AlphaFoldDB" id="A0AAN7H1U4"/>
<evidence type="ECO:0000256" key="2">
    <source>
        <dbReference type="ARBA" id="ARBA00004555"/>
    </source>
</evidence>
<reference evidence="6 7" key="1">
    <citation type="journal article" date="2023" name="Hortic Res">
        <title>Pangenome of water caltrop reveals structural variations and asymmetric subgenome divergence after allopolyploidization.</title>
        <authorList>
            <person name="Zhang X."/>
            <person name="Chen Y."/>
            <person name="Wang L."/>
            <person name="Yuan Y."/>
            <person name="Fang M."/>
            <person name="Shi L."/>
            <person name="Lu R."/>
            <person name="Comes H.P."/>
            <person name="Ma Y."/>
            <person name="Chen Y."/>
            <person name="Huang G."/>
            <person name="Zhou Y."/>
            <person name="Zheng Z."/>
            <person name="Qiu Y."/>
        </authorList>
    </citation>
    <scope>NUCLEOTIDE SEQUENCE [LARGE SCALE GENOMIC DNA]</scope>
    <source>
        <tissue evidence="6">Roots</tissue>
    </source>
</reference>
<dbReference type="InterPro" id="IPR014712">
    <property type="entry name" value="ANTH_dom_sf"/>
</dbReference>